<evidence type="ECO:0000313" key="3">
    <source>
        <dbReference type="Proteomes" id="UP000664417"/>
    </source>
</evidence>
<reference evidence="2" key="1">
    <citation type="submission" date="2021-03" db="EMBL/GenBank/DDBJ databases">
        <authorList>
            <person name="Wang G."/>
        </authorList>
    </citation>
    <scope>NUCLEOTIDE SEQUENCE</scope>
    <source>
        <strain evidence="2">KCTC 12899</strain>
    </source>
</reference>
<dbReference type="Gene3D" id="1.25.40.10">
    <property type="entry name" value="Tetratricopeptide repeat domain"/>
    <property type="match status" value="2"/>
</dbReference>
<keyword evidence="3" id="KW-1185">Reference proteome</keyword>
<evidence type="ECO:0000259" key="1">
    <source>
        <dbReference type="Pfam" id="PF12770"/>
    </source>
</evidence>
<sequence length="982" mass="107463">MNRLLPLLGLALLFFGCEQEISVREAEPPAIPSAPPAQPLAGRHQFTLAPGETLRFNQPLAAGQALVLILQQEGVDLRLALHSAEGDLLAAANQRIGAFGPEELWFQAERAGVYQVTVTALGRAAGNAELTARHPDVGEPRFQKRLHAFAFGWNLHNRETKATVPELEESLAHWRQADHPRQTAAALYALAEAVAPSQRPRAVALLTEAWVLMREHNAPFWAMVVGNRLAFHEHLNGEPERAEHLWRATLDLAELHDNGWWQAFIHKQMGRADHDRGRHVAALEAFVEAAARFEAADDWKQAAQVLVLKAETLIVVGRLPDAADALDRAEARNARGKHPTVRTSILLQRGWLCQRRKDYVGAEAMIRDALALKTEVAGEAATAGILDRLGTVLQQQERWAEAEQVYQRALALLADGRRPDHAAIIRINLARLFLRQGRLSEIELDTPLATLNALGDAESAARGYVVLADQALAREQPLAALEHLETALAATEQARGDAHHPRTSRPYIADRFPLITQLRDLLLQLDRQDPSAGYRERALMLMERVRARTLREQIHAGPRGTDSATAARTGINRLEQQRLAAEAAGDATEVARLSAAIREQLLALSLPAPPLATVPTYDLTTLRAELLNPERRLVVFALGESQSHVLVIGPTSFSVHGLPPREILQNGFDALAQAVTVHNPVQTKLLSRKMGKLLLEPWIAGVAGKTLLLVRDDGLHTLPFSILRHPVSDRYLIEEHALMDVPSASVAVDLLRRAHARGKADLPVAVFADPVYPEQVVAGVDDLQQTYGGRLFEPLPMSAREAEEIRRLAAGTELFLGRNASPTRLTIPEGQRRPFLHFAVHGLLHEDEALSGLALSAGAVGGNAAVDETGILRCHQLEQLSLPVDLVVLSACRTALGATWRGETPIGPGRAFLAAGATHVMMTAWEIDDHDATVTFMTHFYTSLLQQGQTPTTAWRHAQRAMIAANSDPGHWAGFLLSGPPP</sequence>
<dbReference type="InterPro" id="IPR024983">
    <property type="entry name" value="CHAT_dom"/>
</dbReference>
<accession>A0A8J7U3E9</accession>
<protein>
    <submittedName>
        <fullName evidence="2">CHAT domain-containing protein</fullName>
    </submittedName>
</protein>
<organism evidence="2 3">
    <name type="scientific">Acanthopleuribacter pedis</name>
    <dbReference type="NCBI Taxonomy" id="442870"/>
    <lineage>
        <taxon>Bacteria</taxon>
        <taxon>Pseudomonadati</taxon>
        <taxon>Acidobacteriota</taxon>
        <taxon>Holophagae</taxon>
        <taxon>Acanthopleuribacterales</taxon>
        <taxon>Acanthopleuribacteraceae</taxon>
        <taxon>Acanthopleuribacter</taxon>
    </lineage>
</organism>
<gene>
    <name evidence="2" type="ORF">J3U88_17770</name>
</gene>
<comment type="caution">
    <text evidence="2">The sequence shown here is derived from an EMBL/GenBank/DDBJ whole genome shotgun (WGS) entry which is preliminary data.</text>
</comment>
<dbReference type="InterPro" id="IPR019734">
    <property type="entry name" value="TPR_rpt"/>
</dbReference>
<dbReference type="SMART" id="SM00028">
    <property type="entry name" value="TPR"/>
    <property type="match status" value="5"/>
</dbReference>
<proteinExistence type="predicted"/>
<dbReference type="AlphaFoldDB" id="A0A8J7U3E9"/>
<dbReference type="InterPro" id="IPR011990">
    <property type="entry name" value="TPR-like_helical_dom_sf"/>
</dbReference>
<dbReference type="Pfam" id="PF13424">
    <property type="entry name" value="TPR_12"/>
    <property type="match status" value="1"/>
</dbReference>
<dbReference type="SUPFAM" id="SSF48452">
    <property type="entry name" value="TPR-like"/>
    <property type="match status" value="1"/>
</dbReference>
<dbReference type="RefSeq" id="WP_207860282.1">
    <property type="nucleotide sequence ID" value="NZ_JAFREP010000016.1"/>
</dbReference>
<dbReference type="PANTHER" id="PTHR10098:SF108">
    <property type="entry name" value="TETRATRICOPEPTIDE REPEAT PROTEIN 28"/>
    <property type="match status" value="1"/>
</dbReference>
<dbReference type="PROSITE" id="PS51257">
    <property type="entry name" value="PROKAR_LIPOPROTEIN"/>
    <property type="match status" value="1"/>
</dbReference>
<feature type="domain" description="CHAT" evidence="1">
    <location>
        <begin position="687"/>
        <end position="979"/>
    </location>
</feature>
<name>A0A8J7U3E9_9BACT</name>
<evidence type="ECO:0000313" key="2">
    <source>
        <dbReference type="EMBL" id="MBO1320328.1"/>
    </source>
</evidence>
<dbReference type="Pfam" id="PF12770">
    <property type="entry name" value="CHAT"/>
    <property type="match status" value="1"/>
</dbReference>
<dbReference type="Proteomes" id="UP000664417">
    <property type="component" value="Unassembled WGS sequence"/>
</dbReference>
<dbReference type="PANTHER" id="PTHR10098">
    <property type="entry name" value="RAPSYN-RELATED"/>
    <property type="match status" value="1"/>
</dbReference>
<dbReference type="EMBL" id="JAFREP010000016">
    <property type="protein sequence ID" value="MBO1320328.1"/>
    <property type="molecule type" value="Genomic_DNA"/>
</dbReference>